<dbReference type="Pfam" id="PF05572">
    <property type="entry name" value="Peptidase_M43"/>
    <property type="match status" value="1"/>
</dbReference>
<dbReference type="WBParaSite" id="DME_0000839401-mRNA-1">
    <property type="protein sequence ID" value="DME_0000839401-mRNA-1"/>
    <property type="gene ID" value="DME_0000839401"/>
</dbReference>
<dbReference type="GO" id="GO:0004222">
    <property type="term" value="F:metalloendopeptidase activity"/>
    <property type="evidence" value="ECO:0007669"/>
    <property type="project" value="TreeGrafter"/>
</dbReference>
<dbReference type="Proteomes" id="UP000274756">
    <property type="component" value="Unassembled WGS sequence"/>
</dbReference>
<keyword evidence="5" id="KW-0325">Glycoprotein</keyword>
<dbReference type="InterPro" id="IPR024079">
    <property type="entry name" value="MetalloPept_cat_dom_sf"/>
</dbReference>
<dbReference type="InterPro" id="IPR035976">
    <property type="entry name" value="Sushi/SCR/CCP_sf"/>
</dbReference>
<comment type="caution">
    <text evidence="6">Lacks conserved residue(s) required for the propagation of feature annotation.</text>
</comment>
<dbReference type="PANTHER" id="PTHR46130:SF3">
    <property type="entry name" value="CHROMOSOME UNDETERMINED SCAFFOLD_33, WHOLE GENOME SHOTGUN SEQUENCE"/>
    <property type="match status" value="1"/>
</dbReference>
<dbReference type="PANTHER" id="PTHR46130">
    <property type="entry name" value="LAMGL DOMAIN-CONTAINING PROTEIN"/>
    <property type="match status" value="1"/>
</dbReference>
<evidence type="ECO:0000313" key="10">
    <source>
        <dbReference type="Proteomes" id="UP000274756"/>
    </source>
</evidence>
<dbReference type="SUPFAM" id="SSF57535">
    <property type="entry name" value="Complement control module/SCR domain"/>
    <property type="match status" value="2"/>
</dbReference>
<dbReference type="GO" id="GO:0006508">
    <property type="term" value="P:proteolysis"/>
    <property type="evidence" value="ECO:0007669"/>
    <property type="project" value="TreeGrafter"/>
</dbReference>
<dbReference type="OrthoDB" id="5805386at2759"/>
<dbReference type="Gene3D" id="3.40.390.10">
    <property type="entry name" value="Collagenase (Catalytic Domain)"/>
    <property type="match status" value="1"/>
</dbReference>
<accession>A0A158Q5V4</accession>
<evidence type="ECO:0000313" key="11">
    <source>
        <dbReference type="WBParaSite" id="DME_0000839401-mRNA-1"/>
    </source>
</evidence>
<dbReference type="PROSITE" id="PS50923">
    <property type="entry name" value="SUSHI"/>
    <property type="match status" value="1"/>
</dbReference>
<dbReference type="STRING" id="318479.A0A158Q5V4"/>
<dbReference type="InterPro" id="IPR000800">
    <property type="entry name" value="Notch_dom"/>
</dbReference>
<dbReference type="SMART" id="SM00032">
    <property type="entry name" value="CCP"/>
    <property type="match status" value="3"/>
</dbReference>
<evidence type="ECO:0000256" key="4">
    <source>
        <dbReference type="ARBA" id="ARBA00023157"/>
    </source>
</evidence>
<evidence type="ECO:0000259" key="7">
    <source>
        <dbReference type="PROSITE" id="PS50923"/>
    </source>
</evidence>
<name>A0A158Q5V4_DRAME</name>
<comment type="similarity">
    <text evidence="1">Belongs to the peptidase M43B family.</text>
</comment>
<dbReference type="EMBL" id="UYYG01000059">
    <property type="protein sequence ID" value="VDN52427.1"/>
    <property type="molecule type" value="Genomic_DNA"/>
</dbReference>
<dbReference type="GO" id="GO:0007166">
    <property type="term" value="P:cell surface receptor signaling pathway"/>
    <property type="evidence" value="ECO:0007669"/>
    <property type="project" value="TreeGrafter"/>
</dbReference>
<evidence type="ECO:0000256" key="6">
    <source>
        <dbReference type="PROSITE-ProRule" id="PRU00302"/>
    </source>
</evidence>
<dbReference type="Proteomes" id="UP000038040">
    <property type="component" value="Unplaced"/>
</dbReference>
<dbReference type="SMART" id="SM00004">
    <property type="entry name" value="NL"/>
    <property type="match status" value="3"/>
</dbReference>
<dbReference type="InterPro" id="IPR008754">
    <property type="entry name" value="Peptidase_M43"/>
</dbReference>
<dbReference type="NCBIfam" id="TIGR02232">
    <property type="entry name" value="myxo_disulf_rpt"/>
    <property type="match status" value="1"/>
</dbReference>
<dbReference type="SUPFAM" id="SSF49899">
    <property type="entry name" value="Concanavalin A-like lectins/glucanases"/>
    <property type="match status" value="1"/>
</dbReference>
<protein>
    <submittedName>
        <fullName evidence="11">Sushi domain-containing protein</fullName>
    </submittedName>
</protein>
<evidence type="ECO:0000313" key="8">
    <source>
        <dbReference type="EMBL" id="VDN52427.1"/>
    </source>
</evidence>
<keyword evidence="3" id="KW-0677">Repeat</keyword>
<evidence type="ECO:0000256" key="2">
    <source>
        <dbReference type="ARBA" id="ARBA00022729"/>
    </source>
</evidence>
<dbReference type="InterPro" id="IPR011936">
    <property type="entry name" value="Myxo_disulph_rpt"/>
</dbReference>
<dbReference type="CDD" id="cd00033">
    <property type="entry name" value="CCP"/>
    <property type="match status" value="2"/>
</dbReference>
<reference evidence="11" key="1">
    <citation type="submission" date="2016-04" db="UniProtKB">
        <authorList>
            <consortium name="WormBaseParasite"/>
        </authorList>
    </citation>
    <scope>IDENTIFICATION</scope>
</reference>
<dbReference type="InterPro" id="IPR000436">
    <property type="entry name" value="Sushi_SCR_CCP_dom"/>
</dbReference>
<dbReference type="InterPro" id="IPR013320">
    <property type="entry name" value="ConA-like_dom_sf"/>
</dbReference>
<evidence type="ECO:0000256" key="5">
    <source>
        <dbReference type="ARBA" id="ARBA00023180"/>
    </source>
</evidence>
<dbReference type="Pfam" id="PF00066">
    <property type="entry name" value="Notch"/>
    <property type="match status" value="1"/>
</dbReference>
<feature type="domain" description="Sushi" evidence="7">
    <location>
        <begin position="1189"/>
        <end position="1247"/>
    </location>
</feature>
<dbReference type="InterPro" id="IPR043543">
    <property type="entry name" value="PAPPA/PAPPA2"/>
</dbReference>
<dbReference type="Gene3D" id="2.10.70.10">
    <property type="entry name" value="Complement Module, domain 1"/>
    <property type="match status" value="2"/>
</dbReference>
<evidence type="ECO:0000256" key="3">
    <source>
        <dbReference type="ARBA" id="ARBA00022737"/>
    </source>
</evidence>
<dbReference type="SUPFAM" id="SSF55486">
    <property type="entry name" value="Metalloproteases ('zincins'), catalytic domain"/>
    <property type="match status" value="1"/>
</dbReference>
<keyword evidence="4" id="KW-1015">Disulfide bond</keyword>
<reference evidence="8 10" key="2">
    <citation type="submission" date="2018-11" db="EMBL/GenBank/DDBJ databases">
        <authorList>
            <consortium name="Pathogen Informatics"/>
        </authorList>
    </citation>
    <scope>NUCLEOTIDE SEQUENCE [LARGE SCALE GENOMIC DNA]</scope>
</reference>
<evidence type="ECO:0000256" key="1">
    <source>
        <dbReference type="ARBA" id="ARBA00008721"/>
    </source>
</evidence>
<sequence>MDFRQTSHIHAMFRKGVDSYRLACSIYKLSDVPAPHRAYKVLTDSSSISSNHRVKRQLNAENVNLHAVYLNGSVGLRLSASVWEKFSNHIRMEFSLEIYVKIEGGQPDSATIFAISDICGQKSGSSSLKIGIENEANGEHKSRLTVFLNAEMAHNPIIIRNEYPYVVDEWLRIFLAFRNDRLQLYANGARIAQSLKQSSNLYSQIRSACKRIFIGTDGKQNGREELVGFRGFIAKIRIADRYKNHSALKKEKWDDTIFEDDFQALNHWRTVGMEKELRIHEFYERHSVLQIDIPTCGQTVCDNPQIITNYQKNWQFHAKKNLRYRFVVLNDDNGSNPIVNMDYVKKLNAAVTKTFIHYNISWTMELTEINNTLLRRKKIIFGCRSSSIGNNHCDAECRHPITGDDGGDCKPDKVKCENSLIRNGRCDQECNNRENEWDGGECCGPEDPEENRNCLDPLSPHRRYISSEEYKQIANQNNERSLTIQFADWDAMDVLGLATFPWEKDVYNNEGGILLRPDVSENSANNLIHEIGHVLGLWHNKSFLTGDLASDTNPTLRNIECSDPKGIGPCGEHGFKDTPFRNYMSYAGGNCMNSFTQQQMARMHCYIDLMYKNWLIDEEASQKFQIPIAPRIVPLHKRGNQSIIIVRQFFKTFDGKKISERLKCTHDNRILQYAIFATSSDPYQMSGYWGPEQATVDSVGLALTAQAGDIGDKQIISMFSHLTFSLRSATFFCYGDFLPSIISGPPDAELCAASTKAWLPDVQSCDDSVEKCTLKLKPDIETELEKLSIWVAWNAAGGIRNIKIIFTDGSFHLLDQVKIYIRTNNPFVSIDAVQFISPPFNTLYFRSIEKGVEYEYSVSAINRAIEGTPSPSATYFFEKNVCGDSRKDENEECDDGNFNNGDGCSQNCIIEKNYHCNNDGEGDGICEFFESSKMNEDCSLERTFKFNKEIPGAIYVTSSSSEVTCPLQHLLSSASVKACNVWPLVWGTCSHLLDSDEITIHVEFFHNILPSSIEISFVPVSSSNFNSSYSLLKIELHRLDNSVISLPAKKITSCSQSPINIVIPYFLVEVQSPVTIVEISLTSPWLIGIASIVLYSSKTFDLITIESCAAQKLYFDPLTGKCIPRECDRQQTASCSPFSLPNAEVDCIRNNCAIRCTYGYKLSTSMSTANVICVKGEWFGDIHAVCEPITCSLPYIENASSNCTSAMHCGDLCTFKCNPNSIMIGSENEVKCGENGLWSLPEAFCQIHCSLEQLLEHNVSSDSLMCKSILPLVYNNLYPVSTVCRASCRPQFRISQTSQTKAQKCLVGYEIEFNHCDLENMDRITRLRLSCSDNGLWVGPSCQQITCLPPKVIYMGSYNCSNGFAIGSHCHFQCPDTNEKKTMVCQKNGVWSRRFQCSAPQVTCKFPAKIQNINFKCPTRIARGASCSVSCPIKGASCSVSCPIKGYDAVMQEKQQLPSGNELLILRPINNISCTVSSTFYPHPESLLCVRSCNKQFIGDGWCDFQNNRGYCGWDNGDCCASTVRGGRVRLMFPFLCTSLLCQCMDPFAIENSMKPPYVNANITGR</sequence>
<dbReference type="Gene3D" id="2.60.120.200">
    <property type="match status" value="1"/>
</dbReference>
<dbReference type="InterPro" id="IPR058897">
    <property type="entry name" value="PAPPA_SD_C"/>
</dbReference>
<dbReference type="AlphaFoldDB" id="A0A158Q5V4"/>
<keyword evidence="6" id="KW-0768">Sushi</keyword>
<evidence type="ECO:0000313" key="9">
    <source>
        <dbReference type="Proteomes" id="UP000038040"/>
    </source>
</evidence>
<dbReference type="GO" id="GO:0005615">
    <property type="term" value="C:extracellular space"/>
    <property type="evidence" value="ECO:0007669"/>
    <property type="project" value="TreeGrafter"/>
</dbReference>
<organism evidence="9 11">
    <name type="scientific">Dracunculus medinensis</name>
    <name type="common">Guinea worm</name>
    <dbReference type="NCBI Taxonomy" id="318479"/>
    <lineage>
        <taxon>Eukaryota</taxon>
        <taxon>Metazoa</taxon>
        <taxon>Ecdysozoa</taxon>
        <taxon>Nematoda</taxon>
        <taxon>Chromadorea</taxon>
        <taxon>Rhabditida</taxon>
        <taxon>Spirurina</taxon>
        <taxon>Dracunculoidea</taxon>
        <taxon>Dracunculidae</taxon>
        <taxon>Dracunculus</taxon>
    </lineage>
</organism>
<dbReference type="Pfam" id="PF25900">
    <property type="entry name" value="PAPPA"/>
    <property type="match status" value="1"/>
</dbReference>
<proteinExistence type="inferred from homology"/>
<keyword evidence="10" id="KW-1185">Reference proteome</keyword>
<gene>
    <name evidence="8" type="ORF">DME_LOCUS2400</name>
</gene>
<keyword evidence="2" id="KW-0732">Signal</keyword>